<evidence type="ECO:0000256" key="2">
    <source>
        <dbReference type="SAM" id="MobiDB-lite"/>
    </source>
</evidence>
<reference evidence="4" key="3">
    <citation type="submission" date="2025-09" db="UniProtKB">
        <authorList>
            <consortium name="Ensembl"/>
        </authorList>
    </citation>
    <scope>IDENTIFICATION</scope>
</reference>
<feature type="compositionally biased region" description="Basic residues" evidence="2">
    <location>
        <begin position="36"/>
        <end position="46"/>
    </location>
</feature>
<protein>
    <recommendedName>
        <fullName evidence="3">BHLH domain-containing protein</fullName>
    </recommendedName>
</protein>
<dbReference type="Pfam" id="PF00010">
    <property type="entry name" value="HLH"/>
    <property type="match status" value="1"/>
</dbReference>
<dbReference type="AlphaFoldDB" id="A0A4W5KHL6"/>
<keyword evidence="1" id="KW-0539">Nucleus</keyword>
<dbReference type="GeneTree" id="ENSGT00940000164304"/>
<dbReference type="InterPro" id="IPR011598">
    <property type="entry name" value="bHLH_dom"/>
</dbReference>
<evidence type="ECO:0000259" key="3">
    <source>
        <dbReference type="PROSITE" id="PS50888"/>
    </source>
</evidence>
<dbReference type="InterPro" id="IPR036638">
    <property type="entry name" value="HLH_DNA-bd_sf"/>
</dbReference>
<reference evidence="5" key="1">
    <citation type="submission" date="2018-06" db="EMBL/GenBank/DDBJ databases">
        <title>Genome assembly of Danube salmon.</title>
        <authorList>
            <person name="Macqueen D.J."/>
            <person name="Gundappa M.K."/>
        </authorList>
    </citation>
    <scope>NUCLEOTIDE SEQUENCE [LARGE SCALE GENOMIC DNA]</scope>
</reference>
<dbReference type="GO" id="GO:0000978">
    <property type="term" value="F:RNA polymerase II cis-regulatory region sequence-specific DNA binding"/>
    <property type="evidence" value="ECO:0007669"/>
    <property type="project" value="TreeGrafter"/>
</dbReference>
<organism evidence="4 5">
    <name type="scientific">Hucho hucho</name>
    <name type="common">huchen</name>
    <dbReference type="NCBI Taxonomy" id="62062"/>
    <lineage>
        <taxon>Eukaryota</taxon>
        <taxon>Metazoa</taxon>
        <taxon>Chordata</taxon>
        <taxon>Craniata</taxon>
        <taxon>Vertebrata</taxon>
        <taxon>Euteleostomi</taxon>
        <taxon>Actinopterygii</taxon>
        <taxon>Neopterygii</taxon>
        <taxon>Teleostei</taxon>
        <taxon>Protacanthopterygii</taxon>
        <taxon>Salmoniformes</taxon>
        <taxon>Salmonidae</taxon>
        <taxon>Salmoninae</taxon>
        <taxon>Hucho</taxon>
    </lineage>
</organism>
<dbReference type="InterPro" id="IPR047230">
    <property type="entry name" value="CLOCK-like"/>
</dbReference>
<dbReference type="SUPFAM" id="SSF47459">
    <property type="entry name" value="HLH, helix-loop-helix DNA-binding domain"/>
    <property type="match status" value="1"/>
</dbReference>
<dbReference type="FunFam" id="4.10.280.10:FF:000013">
    <property type="entry name" value="Circadian locomoter output cycles protein kaput"/>
    <property type="match status" value="1"/>
</dbReference>
<dbReference type="GO" id="GO:0046983">
    <property type="term" value="F:protein dimerization activity"/>
    <property type="evidence" value="ECO:0007669"/>
    <property type="project" value="InterPro"/>
</dbReference>
<dbReference type="Proteomes" id="UP000314982">
    <property type="component" value="Unassembled WGS sequence"/>
</dbReference>
<dbReference type="PANTHER" id="PTHR46055">
    <property type="entry name" value="CIRCADIAN LOCOMOTER OUTPUT CYCLES PROTEIN KAPUT"/>
    <property type="match status" value="1"/>
</dbReference>
<dbReference type="GO" id="GO:0032922">
    <property type="term" value="P:circadian regulation of gene expression"/>
    <property type="evidence" value="ECO:0007669"/>
    <property type="project" value="InterPro"/>
</dbReference>
<accession>A0A4W5KHL6</accession>
<evidence type="ECO:0000313" key="5">
    <source>
        <dbReference type="Proteomes" id="UP000314982"/>
    </source>
</evidence>
<dbReference type="PROSITE" id="PS50888">
    <property type="entry name" value="BHLH"/>
    <property type="match status" value="1"/>
</dbReference>
<evidence type="ECO:0000256" key="1">
    <source>
        <dbReference type="ARBA" id="ARBA00023242"/>
    </source>
</evidence>
<dbReference type="Ensembl" id="ENSHHUT00000011835.1">
    <property type="protein sequence ID" value="ENSHHUP00000011476.1"/>
    <property type="gene ID" value="ENSHHUG00000007012.1"/>
</dbReference>
<dbReference type="CDD" id="cd19736">
    <property type="entry name" value="bHLH-PAS_PASD1"/>
    <property type="match status" value="1"/>
</dbReference>
<keyword evidence="5" id="KW-1185">Reference proteome</keyword>
<feature type="region of interest" description="Disordered" evidence="2">
    <location>
        <begin position="1"/>
        <end position="49"/>
    </location>
</feature>
<reference evidence="4" key="2">
    <citation type="submission" date="2025-08" db="UniProtKB">
        <authorList>
            <consortium name="Ensembl"/>
        </authorList>
    </citation>
    <scope>IDENTIFICATION</scope>
</reference>
<proteinExistence type="predicted"/>
<evidence type="ECO:0000313" key="4">
    <source>
        <dbReference type="Ensembl" id="ENSHHUP00000011476.1"/>
    </source>
</evidence>
<sequence length="133" mass="15459">MDNLSDFGSLCPSSRREWDTSSCVDDLMDEDDKDKAKRASRNKSEKKRRDQFNVLIKELCTMLQGQGHPRKMDKSTILQRTIDFLQKQKEITGQTESCDIRQDWKPSFLSNEEFTQLMLEVKISTAPRLSPLI</sequence>
<dbReference type="PANTHER" id="PTHR46055:SF4">
    <property type="entry name" value="CIRCADIAN CLOCK PROTEIN PASD1"/>
    <property type="match status" value="1"/>
</dbReference>
<dbReference type="SMART" id="SM00353">
    <property type="entry name" value="HLH"/>
    <property type="match status" value="1"/>
</dbReference>
<name>A0A4W5KHL6_9TELE</name>
<feature type="domain" description="BHLH" evidence="3">
    <location>
        <begin position="36"/>
        <end position="88"/>
    </location>
</feature>
<dbReference type="GO" id="GO:1990513">
    <property type="term" value="C:CLOCK-BMAL transcription complex"/>
    <property type="evidence" value="ECO:0007669"/>
    <property type="project" value="TreeGrafter"/>
</dbReference>
<dbReference type="GO" id="GO:0000981">
    <property type="term" value="F:DNA-binding transcription factor activity, RNA polymerase II-specific"/>
    <property type="evidence" value="ECO:0007669"/>
    <property type="project" value="InterPro"/>
</dbReference>
<dbReference type="Gene3D" id="4.10.280.10">
    <property type="entry name" value="Helix-loop-helix DNA-binding domain"/>
    <property type="match status" value="1"/>
</dbReference>